<keyword evidence="3" id="KW-1185">Reference proteome</keyword>
<reference evidence="2 3" key="1">
    <citation type="submission" date="2024-06" db="EMBL/GenBank/DDBJ databases">
        <authorList>
            <person name="Kraege A."/>
            <person name="Thomma B."/>
        </authorList>
    </citation>
    <scope>NUCLEOTIDE SEQUENCE [LARGE SCALE GENOMIC DNA]</scope>
</reference>
<proteinExistence type="predicted"/>
<evidence type="ECO:0000313" key="2">
    <source>
        <dbReference type="EMBL" id="CAL5226978.1"/>
    </source>
</evidence>
<sequence length="240" mass="25900">MENEEAADVIMLAISRLSYEQLQVMQALLDKHGHHLLADFVHVAAYNTSDPCPVGDDPESWQQQRSLLRAAPLESMKARRTQRMQKAKQAMGEHIWKVDQQRAVEVPAQMARASAFARSSMTGARQSMAAASKAAAQPAQPDRSAALGYPAEQRYPHTFTGLPPAFWQSEKGPSAAAALPSDPGNLQGSSGKGLSDLQDHRAHAGHPAKSATLGLLQEPVDAIIYAKVPGPWPAQGIRKS</sequence>
<comment type="caution">
    <text evidence="2">The sequence shown here is derived from an EMBL/GenBank/DDBJ whole genome shotgun (WGS) entry which is preliminary data.</text>
</comment>
<organism evidence="2 3">
    <name type="scientific">Coccomyxa viridis</name>
    <dbReference type="NCBI Taxonomy" id="1274662"/>
    <lineage>
        <taxon>Eukaryota</taxon>
        <taxon>Viridiplantae</taxon>
        <taxon>Chlorophyta</taxon>
        <taxon>core chlorophytes</taxon>
        <taxon>Trebouxiophyceae</taxon>
        <taxon>Trebouxiophyceae incertae sedis</taxon>
        <taxon>Coccomyxaceae</taxon>
        <taxon>Coccomyxa</taxon>
    </lineage>
</organism>
<dbReference type="EMBL" id="CAXHTA020000016">
    <property type="protein sequence ID" value="CAL5226978.1"/>
    <property type="molecule type" value="Genomic_DNA"/>
</dbReference>
<protein>
    <submittedName>
        <fullName evidence="2">G9864 protein</fullName>
    </submittedName>
</protein>
<dbReference type="Proteomes" id="UP001497392">
    <property type="component" value="Unassembled WGS sequence"/>
</dbReference>
<evidence type="ECO:0000313" key="3">
    <source>
        <dbReference type="Proteomes" id="UP001497392"/>
    </source>
</evidence>
<evidence type="ECO:0000256" key="1">
    <source>
        <dbReference type="SAM" id="MobiDB-lite"/>
    </source>
</evidence>
<gene>
    <name evidence="2" type="primary">g9864</name>
    <name evidence="2" type="ORF">VP750_LOCUS8884</name>
</gene>
<feature type="region of interest" description="Disordered" evidence="1">
    <location>
        <begin position="160"/>
        <end position="210"/>
    </location>
</feature>
<accession>A0ABP1GAZ2</accession>
<name>A0ABP1GAZ2_9CHLO</name>